<protein>
    <submittedName>
        <fullName evidence="1">Uncharacterized protein</fullName>
    </submittedName>
</protein>
<evidence type="ECO:0000313" key="1">
    <source>
        <dbReference type="EMBL" id="KAI5669486.1"/>
    </source>
</evidence>
<proteinExistence type="predicted"/>
<evidence type="ECO:0000313" key="2">
    <source>
        <dbReference type="Proteomes" id="UP001060085"/>
    </source>
</evidence>
<dbReference type="EMBL" id="CM044704">
    <property type="protein sequence ID" value="KAI5669486.1"/>
    <property type="molecule type" value="Genomic_DNA"/>
</dbReference>
<comment type="caution">
    <text evidence="1">The sequence shown here is derived from an EMBL/GenBank/DDBJ whole genome shotgun (WGS) entry which is preliminary data.</text>
</comment>
<keyword evidence="2" id="KW-1185">Reference proteome</keyword>
<accession>A0ACC0BA13</accession>
<sequence length="146" mass="15151">MSSKAAAEGQLLLPWLLSLLLLAQIFHLSQADIGTASHYSPPYTPTACNGNDGSQFPTSNLFAAAGEGVWDNGAACGRQYLVRCINGVDPGACVPGKTIQVIIVDRAGTAVSKAKRPGATIVLSDSAYANIAKATTASINIDYQQV</sequence>
<name>A0ACC0BA13_CATRO</name>
<reference evidence="2" key="1">
    <citation type="journal article" date="2023" name="Nat. Plants">
        <title>Single-cell RNA sequencing provides a high-resolution roadmap for understanding the multicellular compartmentation of specialized metabolism.</title>
        <authorList>
            <person name="Sun S."/>
            <person name="Shen X."/>
            <person name="Li Y."/>
            <person name="Li Y."/>
            <person name="Wang S."/>
            <person name="Li R."/>
            <person name="Zhang H."/>
            <person name="Shen G."/>
            <person name="Guo B."/>
            <person name="Wei J."/>
            <person name="Xu J."/>
            <person name="St-Pierre B."/>
            <person name="Chen S."/>
            <person name="Sun C."/>
        </authorList>
    </citation>
    <scope>NUCLEOTIDE SEQUENCE [LARGE SCALE GENOMIC DNA]</scope>
</reference>
<dbReference type="Proteomes" id="UP001060085">
    <property type="component" value="Linkage Group LG04"/>
</dbReference>
<organism evidence="1 2">
    <name type="scientific">Catharanthus roseus</name>
    <name type="common">Madagascar periwinkle</name>
    <name type="synonym">Vinca rosea</name>
    <dbReference type="NCBI Taxonomy" id="4058"/>
    <lineage>
        <taxon>Eukaryota</taxon>
        <taxon>Viridiplantae</taxon>
        <taxon>Streptophyta</taxon>
        <taxon>Embryophyta</taxon>
        <taxon>Tracheophyta</taxon>
        <taxon>Spermatophyta</taxon>
        <taxon>Magnoliopsida</taxon>
        <taxon>eudicotyledons</taxon>
        <taxon>Gunneridae</taxon>
        <taxon>Pentapetalae</taxon>
        <taxon>asterids</taxon>
        <taxon>lamiids</taxon>
        <taxon>Gentianales</taxon>
        <taxon>Apocynaceae</taxon>
        <taxon>Rauvolfioideae</taxon>
        <taxon>Vinceae</taxon>
        <taxon>Catharanthinae</taxon>
        <taxon>Catharanthus</taxon>
    </lineage>
</organism>
<gene>
    <name evidence="1" type="ORF">M9H77_19339</name>
</gene>